<evidence type="ECO:0000256" key="3">
    <source>
        <dbReference type="ARBA" id="ARBA00022907"/>
    </source>
</evidence>
<feature type="compositionally biased region" description="Basic and acidic residues" evidence="6">
    <location>
        <begin position="32"/>
        <end position="49"/>
    </location>
</feature>
<dbReference type="Pfam" id="PF00640">
    <property type="entry name" value="PID"/>
    <property type="match status" value="1"/>
</dbReference>
<dbReference type="InterPro" id="IPR011993">
    <property type="entry name" value="PH-like_dom_sf"/>
</dbReference>
<dbReference type="FunFam" id="2.30.29.30:FF:000118">
    <property type="entry name" value="GULP PTB domain containing engulfment adaptor 1"/>
    <property type="match status" value="1"/>
</dbReference>
<dbReference type="CDD" id="cd01273">
    <property type="entry name" value="PTB_CED-6"/>
    <property type="match status" value="1"/>
</dbReference>
<protein>
    <submittedName>
        <fullName evidence="8">PID domain-containing protein</fullName>
    </submittedName>
</protein>
<dbReference type="PANTHER" id="PTHR11232:SF77">
    <property type="entry name" value="GULP PTB DOMAIN CONTAINING ENGULFMENT ADAPTOR 1"/>
    <property type="match status" value="1"/>
</dbReference>
<dbReference type="PROSITE" id="PS01179">
    <property type="entry name" value="PID"/>
    <property type="match status" value="1"/>
</dbReference>
<dbReference type="SMART" id="SM00462">
    <property type="entry name" value="PTB"/>
    <property type="match status" value="1"/>
</dbReference>
<dbReference type="PANTHER" id="PTHR11232">
    <property type="entry name" value="PHOSPHOTYROSINE INTERACTION DOMAIN-CONTAINING FAMILY MEMBER"/>
    <property type="match status" value="1"/>
</dbReference>
<reference evidence="8" key="1">
    <citation type="submission" date="2020-05" db="UniProtKB">
        <authorList>
            <consortium name="EnsemblMetazoa"/>
        </authorList>
    </citation>
    <scope>IDENTIFICATION</scope>
    <source>
        <strain evidence="8">TTRI</strain>
    </source>
</reference>
<feature type="coiled-coil region" evidence="5">
    <location>
        <begin position="233"/>
        <end position="260"/>
    </location>
</feature>
<dbReference type="GO" id="GO:0043277">
    <property type="term" value="P:apoptotic cell clearance"/>
    <property type="evidence" value="ECO:0007669"/>
    <property type="project" value="UniProtKB-ARBA"/>
</dbReference>
<evidence type="ECO:0000256" key="5">
    <source>
        <dbReference type="SAM" id="Coils"/>
    </source>
</evidence>
<feature type="region of interest" description="Disordered" evidence="6">
    <location>
        <begin position="1"/>
        <end position="53"/>
    </location>
</feature>
<dbReference type="InterPro" id="IPR051133">
    <property type="entry name" value="Adapter_Engulfment-Domain"/>
</dbReference>
<accession>A0A1A9VPQ2</accession>
<dbReference type="AlphaFoldDB" id="A0A1A9VPQ2"/>
<evidence type="ECO:0000256" key="2">
    <source>
        <dbReference type="ARBA" id="ARBA00022490"/>
    </source>
</evidence>
<keyword evidence="2" id="KW-0963">Cytoplasm</keyword>
<dbReference type="Gene3D" id="2.30.29.30">
    <property type="entry name" value="Pleckstrin-homology domain (PH domain)/Phosphotyrosine-binding domain (PTB)"/>
    <property type="match status" value="1"/>
</dbReference>
<sequence>MSELKASGKMSQLMFWNKQNNSNSSSSNTSNKDNDGKESKNAATKDETKKNKRNWLHTPEALISGHVVYLVKFFGNLPVEQPKGIEIVKDTIRKLQFAQQMKKAETGTQEKFKKVEITISVDGVAVQEPHTQKILHQFPLHNISYCADEKGVKKFFSFIAKSIKTVDGSSSSNGCGSSVSDSSSSVAQQQGEETHECFVFISNKLASDITLTIGQAFELAFRKYINCTEKTELSKAQQQISDLEKIITIFKDRLNDLSKKVSKNDLDALLFKWAIKDILEVPPVSTTNDVVINDNTASMVANGGGKLINDSKMLIDSNSSHLSSTCSTIPSKSSSTFLPIVPPRANLPSQITTKSNSQKMEELLLNSDSDSDFDPRAEESNTDGHSTTSSGGGGSKNMSNDLFGFEPSKSFGQQLFYNNNNNNNKQQNNSNANVIATKNSSAVTQSFMAPPPKASAPRRSTSTITTTIATTTNNNAIHNNKTLINGTDLFGSDPFDINTSSIFPKQISKISVDDFTLESLDPLRK</sequence>
<keyword evidence="3" id="KW-0581">Phagocytosis</keyword>
<evidence type="ECO:0000256" key="4">
    <source>
        <dbReference type="ARBA" id="ARBA00060944"/>
    </source>
</evidence>
<dbReference type="EnsemblMetazoa" id="GAUT043618-RA">
    <property type="protein sequence ID" value="GAUT043618-PA"/>
    <property type="gene ID" value="GAUT043618"/>
</dbReference>
<dbReference type="Proteomes" id="UP000078200">
    <property type="component" value="Unassembled WGS sequence"/>
</dbReference>
<evidence type="ECO:0000256" key="6">
    <source>
        <dbReference type="SAM" id="MobiDB-lite"/>
    </source>
</evidence>
<dbReference type="InterPro" id="IPR006020">
    <property type="entry name" value="PTB/PI_dom"/>
</dbReference>
<evidence type="ECO:0000259" key="7">
    <source>
        <dbReference type="PROSITE" id="PS01179"/>
    </source>
</evidence>
<feature type="domain" description="PID" evidence="7">
    <location>
        <begin position="67"/>
        <end position="226"/>
    </location>
</feature>
<organism evidence="8 9">
    <name type="scientific">Glossina austeni</name>
    <name type="common">Savannah tsetse fly</name>
    <dbReference type="NCBI Taxonomy" id="7395"/>
    <lineage>
        <taxon>Eukaryota</taxon>
        <taxon>Metazoa</taxon>
        <taxon>Ecdysozoa</taxon>
        <taxon>Arthropoda</taxon>
        <taxon>Hexapoda</taxon>
        <taxon>Insecta</taxon>
        <taxon>Pterygota</taxon>
        <taxon>Neoptera</taxon>
        <taxon>Endopterygota</taxon>
        <taxon>Diptera</taxon>
        <taxon>Brachycera</taxon>
        <taxon>Muscomorpha</taxon>
        <taxon>Hippoboscoidea</taxon>
        <taxon>Glossinidae</taxon>
        <taxon>Glossina</taxon>
    </lineage>
</organism>
<dbReference type="GO" id="GO:0005737">
    <property type="term" value="C:cytoplasm"/>
    <property type="evidence" value="ECO:0007669"/>
    <property type="project" value="UniProtKB-SubCell"/>
</dbReference>
<keyword evidence="9" id="KW-1185">Reference proteome</keyword>
<dbReference type="VEuPathDB" id="VectorBase:GAUT043618"/>
<name>A0A1A9VPQ2_GLOAU</name>
<evidence type="ECO:0000313" key="9">
    <source>
        <dbReference type="Proteomes" id="UP000078200"/>
    </source>
</evidence>
<dbReference type="STRING" id="7395.A0A1A9VPQ2"/>
<feature type="compositionally biased region" description="Low complexity" evidence="6">
    <location>
        <begin position="20"/>
        <end position="31"/>
    </location>
</feature>
<comment type="similarity">
    <text evidence="4">Belongs to the ced-6 family.</text>
</comment>
<proteinExistence type="inferred from homology"/>
<evidence type="ECO:0000313" key="8">
    <source>
        <dbReference type="EnsemblMetazoa" id="GAUT043618-PA"/>
    </source>
</evidence>
<keyword evidence="5" id="KW-0175">Coiled coil</keyword>
<comment type="subcellular location">
    <subcellularLocation>
        <location evidence="1">Cytoplasm</location>
    </subcellularLocation>
</comment>
<evidence type="ECO:0000256" key="1">
    <source>
        <dbReference type="ARBA" id="ARBA00004496"/>
    </source>
</evidence>
<feature type="region of interest" description="Disordered" evidence="6">
    <location>
        <begin position="166"/>
        <end position="186"/>
    </location>
</feature>
<feature type="region of interest" description="Disordered" evidence="6">
    <location>
        <begin position="367"/>
        <end position="404"/>
    </location>
</feature>
<dbReference type="SUPFAM" id="SSF50729">
    <property type="entry name" value="PH domain-like"/>
    <property type="match status" value="1"/>
</dbReference>